<feature type="transmembrane region" description="Helical" evidence="2">
    <location>
        <begin position="51"/>
        <end position="71"/>
    </location>
</feature>
<name>A0A9X1YTN4_9PSED</name>
<gene>
    <name evidence="3" type="ORF">M1B34_09745</name>
</gene>
<comment type="caution">
    <text evidence="3">The sequence shown here is derived from an EMBL/GenBank/DDBJ whole genome shotgun (WGS) entry which is preliminary data.</text>
</comment>
<evidence type="ECO:0000256" key="2">
    <source>
        <dbReference type="SAM" id="Phobius"/>
    </source>
</evidence>
<feature type="transmembrane region" description="Helical" evidence="2">
    <location>
        <begin position="6"/>
        <end position="39"/>
    </location>
</feature>
<feature type="region of interest" description="Disordered" evidence="1">
    <location>
        <begin position="103"/>
        <end position="129"/>
    </location>
</feature>
<dbReference type="Proteomes" id="UP001155059">
    <property type="component" value="Unassembled WGS sequence"/>
</dbReference>
<accession>A0A9X1YTN4</accession>
<dbReference type="EMBL" id="JALQCW010000019">
    <property type="protein sequence ID" value="MCK9798003.1"/>
    <property type="molecule type" value="Genomic_DNA"/>
</dbReference>
<evidence type="ECO:0000313" key="3">
    <source>
        <dbReference type="EMBL" id="MCK9798003.1"/>
    </source>
</evidence>
<evidence type="ECO:0000313" key="4">
    <source>
        <dbReference type="Proteomes" id="UP001155059"/>
    </source>
</evidence>
<organism evidence="3 4">
    <name type="scientific">Pseudomonas morbosilactucae</name>
    <dbReference type="NCBI Taxonomy" id="2938197"/>
    <lineage>
        <taxon>Bacteria</taxon>
        <taxon>Pseudomonadati</taxon>
        <taxon>Pseudomonadota</taxon>
        <taxon>Gammaproteobacteria</taxon>
        <taxon>Pseudomonadales</taxon>
        <taxon>Pseudomonadaceae</taxon>
        <taxon>Pseudomonas</taxon>
    </lineage>
</organism>
<reference evidence="3 4" key="2">
    <citation type="journal article" date="2023" name="Plant Pathol.">
        <title>Dismantling and reorganizing Pseudomonas marginalis sensu#lato.</title>
        <authorList>
            <person name="Sawada H."/>
            <person name="Fujikawa T."/>
            <person name="Satou M."/>
        </authorList>
    </citation>
    <scope>NUCLEOTIDE SEQUENCE [LARGE SCALE GENOMIC DNA]</scope>
    <source>
        <strain evidence="3 4">MAFF 302030</strain>
    </source>
</reference>
<sequence>MLELLWQLAVLLVPIFLVTVLPPLLALATLLVCAALMTLAARLGWPRGARGLARVMSGAAFGFGFSLGRALPAYWDIAGAAIGMFAALACVASLERRLGLSPAKPSQAGASGGPSAWGGDEPQHTPEGQPIRVFNHGEIAMGGPTYCDYLFPDGVLLQGVGSSARFSNDGRYFAATLPSRQQWGLLILDRPQRRLYHCDYSEFWELDSFADDTLDGRHSPLVDNSPRQHGLEQLLQGARAVDLVPVADLWLEPGAWHERLTGAPLEETSPDGAQRLHGQMALPASLASLPQPLEPLRAPPYRLSLNGQASGLLIGAEDSRVWSADGRALACLARQESDPETSSYWLWQQDLGWRRLPEPWVASPAEPSFHWHQLLSLDDQHLRIDAYLDCAQPDHGTYGYRLHSIHSDTDTQVGHDPQGRMLIADLPLARTQLVMPLDSLGQRGASDLESAPLLDGQRARLSWLADNRDGLGAYRCCIGDWQLPGRWQLDHRVSDCGRYLALLPFVEAPAVCGQVQVADLQQRRLLAGPPMLPVRLLDFRDGRLSLAAITGRLDNPRHSQPLQRANQPAPPAEEAATFCQERDDSRLLYEVLRVQVDDHSLRLLPRWRLVDRPQSATADGDFIQPAANGEDAAWLFGSETDYADSCLRPGSPRLGGHLLTASGCALSDLAPSMIWSPAARYLALTRYCSERNDRQEDRYGWQVLLLDVRDHCLRTWPERLHHRPQFEAFSGDSLRLRLFTRDWQAADDDDCGRLLKLNLSELLSLPGTPLIEHLGLWLDRAELTNLSAWQAVQRPQSLYFGAPSEEG</sequence>
<evidence type="ECO:0000256" key="1">
    <source>
        <dbReference type="SAM" id="MobiDB-lite"/>
    </source>
</evidence>
<keyword evidence="2" id="KW-1133">Transmembrane helix</keyword>
<keyword evidence="2" id="KW-0812">Transmembrane</keyword>
<proteinExistence type="predicted"/>
<reference evidence="3 4" key="1">
    <citation type="journal article" date="2022" name="Int. J. Syst. Evol. Microbiol.">
        <title>Pseudomonas aegrilactucae sp. nov. and Pseudomonas morbosilactucae sp. nov., pathogens causing bacterial rot of lettuce in Japan.</title>
        <authorList>
            <person name="Sawada H."/>
            <person name="Fujikawa T."/>
            <person name="Satou M."/>
        </authorList>
    </citation>
    <scope>NUCLEOTIDE SEQUENCE [LARGE SCALE GENOMIC DNA]</scope>
    <source>
        <strain evidence="3 4">MAFF 302030</strain>
    </source>
</reference>
<keyword evidence="2" id="KW-0472">Membrane</keyword>
<protein>
    <submittedName>
        <fullName evidence="3">Uncharacterized protein</fullName>
    </submittedName>
</protein>
<feature type="region of interest" description="Disordered" evidence="1">
    <location>
        <begin position="555"/>
        <end position="574"/>
    </location>
</feature>
<dbReference type="AlphaFoldDB" id="A0A9X1YTN4"/>
<dbReference type="RefSeq" id="WP_268264980.1">
    <property type="nucleotide sequence ID" value="NZ_JALQCW010000019.1"/>
</dbReference>